<dbReference type="Pfam" id="PF04738">
    <property type="entry name" value="Lant_dehydr_N"/>
    <property type="match status" value="1"/>
</dbReference>
<accession>A0A9X3A315</accession>
<feature type="domain" description="Lantibiotic dehydratase N-terminal" evidence="1">
    <location>
        <begin position="40"/>
        <end position="640"/>
    </location>
</feature>
<comment type="caution">
    <text evidence="3">The sequence shown here is derived from an EMBL/GenBank/DDBJ whole genome shotgun (WGS) entry which is preliminary data.</text>
</comment>
<dbReference type="EMBL" id="JANYMP010000010">
    <property type="protein sequence ID" value="MCS7479668.1"/>
    <property type="molecule type" value="Genomic_DNA"/>
</dbReference>
<dbReference type="InterPro" id="IPR023809">
    <property type="entry name" value="Thiopep_bacteriocin_synth_dom"/>
</dbReference>
<protein>
    <submittedName>
        <fullName evidence="3">Lantibiotic dehydratase</fullName>
    </submittedName>
</protein>
<evidence type="ECO:0000313" key="4">
    <source>
        <dbReference type="Proteomes" id="UP001141259"/>
    </source>
</evidence>
<dbReference type="NCBIfam" id="TIGR03891">
    <property type="entry name" value="thiopep_ocin"/>
    <property type="match status" value="1"/>
</dbReference>
<evidence type="ECO:0000259" key="1">
    <source>
        <dbReference type="Pfam" id="PF04738"/>
    </source>
</evidence>
<organism evidence="3 4">
    <name type="scientific">Umezawaea endophytica</name>
    <dbReference type="NCBI Taxonomy" id="1654476"/>
    <lineage>
        <taxon>Bacteria</taxon>
        <taxon>Bacillati</taxon>
        <taxon>Actinomycetota</taxon>
        <taxon>Actinomycetes</taxon>
        <taxon>Pseudonocardiales</taxon>
        <taxon>Pseudonocardiaceae</taxon>
        <taxon>Umezawaea</taxon>
    </lineage>
</organism>
<dbReference type="RefSeq" id="WP_259625159.1">
    <property type="nucleotide sequence ID" value="NZ_JANYMP010000010.1"/>
</dbReference>
<reference evidence="3" key="1">
    <citation type="submission" date="2022-08" db="EMBL/GenBank/DDBJ databases">
        <authorList>
            <person name="Tistechok S."/>
            <person name="Samborskyy M."/>
            <person name="Roman I."/>
        </authorList>
    </citation>
    <scope>NUCLEOTIDE SEQUENCE</scope>
    <source>
        <strain evidence="3">DSM 103496</strain>
    </source>
</reference>
<gene>
    <name evidence="3" type="ORF">NZH93_22640</name>
</gene>
<sequence>MDIHFTSSDRFLLRAPVLPRLRLRPDPSSTNGVRERVEYPMVREAVAVASAVLIEAVDKVLAGQEPATERLRGALARYELRMAGRPTPFGLLAGVAVGGFADRTEAKLGSSHRRHVRPDHAWLERWANGLEADAEVLVRLEVTANNLCSRHGDRLTVPRGTRLASVRGTAAVTRVLDAARHRIAVHDLVDVVAEEFPRVTRPEVVTLVAQLVRLRFLQTTLRQSEKPLEYVTGLLPADSPHGARAAVIADATDAYRRSPIGEGAPELAEVRRATADDNPVQVDLELDARVRLPHEVAREVERAASVVWRLSAPDNARSRNLADFHGRFLERYGLGELVPVLDLLDPDVGIGPPAGYERPWAATSQDDVRQPVLNRLLARAMADGVTEVDLDDDLIAQLSPPGGTPPTTVELFATLNAVSVDALERGDFELVVSPLTGTQQAGASLARFGYLPEVRDLLAELASVRSDDRVPVQLVHLTTHPRDANVVRAPRVLGHSLAIGVPGDGLDPADIAVVADEHRLRLYSVSLGREIAPRVLHVLDISAAAPEVVRFLWDVSLMGVRTLKPWDWAALRDSPFLPAVRCGRTVLAPARWQVTEVDVGTDEALAAWRERWRVPDRVRLTHLDQQLCLDLGTREHRALLREDLRKSGTAVLFEDRAPALDQGWLHGPDGAHEVELVVPLIAVDPETRSVRPPASVRRTPAPHLPGGEWVSAHIQCSPHRQREVLFTRLNPWLATLDVDRWFFLRYQTADQPPHIRLRLRGDVLPRVRDQVAALVDARLASGFSVHPYRPEVERYGGERLIDLAERFFAADSRLALRGMGTAQDTVAVAADVVALISSFHGARWPSWLLSEIPKKESTHRAFGKRRGDALAAITLNPVPADREWAELLAQYGNEARALAEAGNWASPGEILRALLHMHCNRRLGADFRAEAEVYAMARGAVKAHVDRVRLAR</sequence>
<feature type="domain" description="Thiopeptide-type bacteriocin biosynthesis" evidence="2">
    <location>
        <begin position="709"/>
        <end position="940"/>
    </location>
</feature>
<evidence type="ECO:0000313" key="3">
    <source>
        <dbReference type="EMBL" id="MCS7479668.1"/>
    </source>
</evidence>
<dbReference type="Pfam" id="PF14028">
    <property type="entry name" value="Lant_dehydr_C"/>
    <property type="match status" value="1"/>
</dbReference>
<keyword evidence="4" id="KW-1185">Reference proteome</keyword>
<dbReference type="AlphaFoldDB" id="A0A9X3A315"/>
<name>A0A9X3A315_9PSEU</name>
<dbReference type="Proteomes" id="UP001141259">
    <property type="component" value="Unassembled WGS sequence"/>
</dbReference>
<evidence type="ECO:0000259" key="2">
    <source>
        <dbReference type="Pfam" id="PF14028"/>
    </source>
</evidence>
<proteinExistence type="predicted"/>
<dbReference type="InterPro" id="IPR006827">
    <property type="entry name" value="Lant_deHydtase_N"/>
</dbReference>